<dbReference type="PANTHER" id="PTHR32044:SF17">
    <property type="entry name" value="GLUCOMANNAN 4-BETA-MANNOSYLTRANSFERASE 2"/>
    <property type="match status" value="1"/>
</dbReference>
<dbReference type="Pfam" id="PF01704">
    <property type="entry name" value="UDPGP"/>
    <property type="match status" value="1"/>
</dbReference>
<protein>
    <submittedName>
        <fullName evidence="9">Glucomannan 4-beta-mannosyltransferase</fullName>
    </submittedName>
</protein>
<dbReference type="Proteomes" id="UP000289738">
    <property type="component" value="Chromosome B09"/>
</dbReference>
<dbReference type="GO" id="GO:0051753">
    <property type="term" value="F:mannan synthase activity"/>
    <property type="evidence" value="ECO:0007669"/>
    <property type="project" value="TreeGrafter"/>
</dbReference>
<keyword evidence="6" id="KW-1133">Transmembrane helix</keyword>
<sequence length="187" mass="20957">MSNTEYVAIFDADFRPEPDFLRRAIPFLIGNPDMALVQARWRFASFLFRSMRLSSLNGARSRCLQMKLLCLISYDSLAPTTPEASSEVKSLLDKLMVLKLNGNLETTMGCTGPKYAESDFIILLVYCNYLSVIEVRDGLTSLDLVVIQIEVTPKTLADVKHGTLISYEEFRHVTIAASPLLNQDLAD</sequence>
<keyword evidence="4" id="KW-0812">Transmembrane</keyword>
<keyword evidence="2 9" id="KW-0328">Glycosyltransferase</keyword>
<evidence type="ECO:0000256" key="1">
    <source>
        <dbReference type="ARBA" id="ARBA00004394"/>
    </source>
</evidence>
<proteinExistence type="predicted"/>
<evidence type="ECO:0000256" key="6">
    <source>
        <dbReference type="ARBA" id="ARBA00022989"/>
    </source>
</evidence>
<dbReference type="EMBL" id="SDMP01000019">
    <property type="protein sequence ID" value="RYQ87690.1"/>
    <property type="molecule type" value="Genomic_DNA"/>
</dbReference>
<dbReference type="AlphaFoldDB" id="A0A444XDM6"/>
<dbReference type="Proteomes" id="UP000464620">
    <property type="component" value="Chromosome B09"/>
</dbReference>
<evidence type="ECO:0000313" key="9">
    <source>
        <dbReference type="EMBL" id="QHN76219.1"/>
    </source>
</evidence>
<evidence type="ECO:0000256" key="5">
    <source>
        <dbReference type="ARBA" id="ARBA00022695"/>
    </source>
</evidence>
<reference evidence="10 11" key="1">
    <citation type="submission" date="2019-01" db="EMBL/GenBank/DDBJ databases">
        <title>Sequencing of cultivated peanut Arachis hypogaea provides insights into genome evolution and oil improvement.</title>
        <authorList>
            <person name="Chen X."/>
        </authorList>
    </citation>
    <scope>NUCLEOTIDE SEQUENCE [LARGE SCALE GENOMIC DNA]</scope>
    <source>
        <strain evidence="11">cv. Fuhuasheng</strain>
        <strain evidence="10">GDAAS-fuhuasheng2018</strain>
        <tissue evidence="10">Leaves</tissue>
    </source>
</reference>
<dbReference type="InterPro" id="IPR002618">
    <property type="entry name" value="UDPGP_fam"/>
</dbReference>
<evidence type="ECO:0000313" key="12">
    <source>
        <dbReference type="Proteomes" id="UP000464620"/>
    </source>
</evidence>
<keyword evidence="5" id="KW-0548">Nucleotidyltransferase</keyword>
<evidence type="ECO:0000256" key="2">
    <source>
        <dbReference type="ARBA" id="ARBA00022676"/>
    </source>
</evidence>
<organism evidence="10 11">
    <name type="scientific">Arachis hypogaea</name>
    <name type="common">Peanut</name>
    <dbReference type="NCBI Taxonomy" id="3818"/>
    <lineage>
        <taxon>Eukaryota</taxon>
        <taxon>Viridiplantae</taxon>
        <taxon>Streptophyta</taxon>
        <taxon>Embryophyta</taxon>
        <taxon>Tracheophyta</taxon>
        <taxon>Spermatophyta</taxon>
        <taxon>Magnoliopsida</taxon>
        <taxon>eudicotyledons</taxon>
        <taxon>Gunneridae</taxon>
        <taxon>Pentapetalae</taxon>
        <taxon>rosids</taxon>
        <taxon>fabids</taxon>
        <taxon>Fabales</taxon>
        <taxon>Fabaceae</taxon>
        <taxon>Papilionoideae</taxon>
        <taxon>50 kb inversion clade</taxon>
        <taxon>dalbergioids sensu lato</taxon>
        <taxon>Dalbergieae</taxon>
        <taxon>Pterocarpus clade</taxon>
        <taxon>Arachis</taxon>
    </lineage>
</organism>
<evidence type="ECO:0000313" key="11">
    <source>
        <dbReference type="Proteomes" id="UP000289738"/>
    </source>
</evidence>
<name>A0A444XDM6_ARAHY</name>
<reference evidence="9 12" key="2">
    <citation type="submission" date="2020-01" db="EMBL/GenBank/DDBJ databases">
        <title>Genome sequence of Arachis hypogaea, cultivar Shitouqi.</title>
        <authorList>
            <person name="Zhuang W."/>
            <person name="Chen H."/>
            <person name="Varshney R."/>
            <person name="Wang D."/>
            <person name="Ming R."/>
        </authorList>
    </citation>
    <scope>NUCLEOTIDE SEQUENCE [LARGE SCALE GENOMIC DNA]</scope>
    <source>
        <tissue evidence="9">Young leaf</tissue>
    </source>
</reference>
<dbReference type="GO" id="GO:0070569">
    <property type="term" value="F:uridylyltransferase activity"/>
    <property type="evidence" value="ECO:0007669"/>
    <property type="project" value="InterPro"/>
</dbReference>
<gene>
    <name evidence="10" type="ORF">Ahy_B09g095219</name>
    <name evidence="9" type="ORF">DS421_19g641970</name>
</gene>
<comment type="subcellular location">
    <subcellularLocation>
        <location evidence="1">Golgi apparatus membrane</location>
    </subcellularLocation>
</comment>
<keyword evidence="7" id="KW-0333">Golgi apparatus</keyword>
<evidence type="ECO:0000256" key="4">
    <source>
        <dbReference type="ARBA" id="ARBA00022692"/>
    </source>
</evidence>
<evidence type="ECO:0000256" key="7">
    <source>
        <dbReference type="ARBA" id="ARBA00023034"/>
    </source>
</evidence>
<dbReference type="STRING" id="3818.A0A444XDM6"/>
<keyword evidence="3 9" id="KW-0808">Transferase</keyword>
<evidence type="ECO:0000313" key="10">
    <source>
        <dbReference type="EMBL" id="RYQ87690.1"/>
    </source>
</evidence>
<dbReference type="Gene3D" id="3.90.550.10">
    <property type="entry name" value="Spore Coat Polysaccharide Biosynthesis Protein SpsA, Chain A"/>
    <property type="match status" value="2"/>
</dbReference>
<dbReference type="PANTHER" id="PTHR32044">
    <property type="entry name" value="GLUCOMANNAN 4-BETA-MANNOSYLTRANSFERASE 9"/>
    <property type="match status" value="1"/>
</dbReference>
<evidence type="ECO:0000256" key="3">
    <source>
        <dbReference type="ARBA" id="ARBA00022679"/>
    </source>
</evidence>
<keyword evidence="11" id="KW-1185">Reference proteome</keyword>
<dbReference type="InterPro" id="IPR029044">
    <property type="entry name" value="Nucleotide-diphossugar_trans"/>
</dbReference>
<evidence type="ECO:0000256" key="8">
    <source>
        <dbReference type="ARBA" id="ARBA00023136"/>
    </source>
</evidence>
<accession>A0A444XDM6</accession>
<dbReference type="EMBL" id="CP031001">
    <property type="protein sequence ID" value="QHN76219.1"/>
    <property type="molecule type" value="Genomic_DNA"/>
</dbReference>
<dbReference type="GO" id="GO:0000139">
    <property type="term" value="C:Golgi membrane"/>
    <property type="evidence" value="ECO:0007669"/>
    <property type="project" value="UniProtKB-SubCell"/>
</dbReference>
<dbReference type="SUPFAM" id="SSF53448">
    <property type="entry name" value="Nucleotide-diphospho-sugar transferases"/>
    <property type="match status" value="1"/>
</dbReference>
<keyword evidence="8" id="KW-0472">Membrane</keyword>